<comment type="caution">
    <text evidence="1">The sequence shown here is derived from an EMBL/GenBank/DDBJ whole genome shotgun (WGS) entry which is preliminary data.</text>
</comment>
<reference evidence="1 2" key="1">
    <citation type="journal article" date="2020" name="bioRxiv">
        <title>Sequence and annotation of 42 cannabis genomes reveals extensive copy number variation in cannabinoid synthesis and pathogen resistance genes.</title>
        <authorList>
            <person name="Mckernan K.J."/>
            <person name="Helbert Y."/>
            <person name="Kane L.T."/>
            <person name="Ebling H."/>
            <person name="Zhang L."/>
            <person name="Liu B."/>
            <person name="Eaton Z."/>
            <person name="Mclaughlin S."/>
            <person name="Kingan S."/>
            <person name="Baybayan P."/>
            <person name="Concepcion G."/>
            <person name="Jordan M."/>
            <person name="Riva A."/>
            <person name="Barbazuk W."/>
            <person name="Harkins T."/>
        </authorList>
    </citation>
    <scope>NUCLEOTIDE SEQUENCE [LARGE SCALE GENOMIC DNA]</scope>
    <source>
        <strain evidence="2">cv. Jamaican Lion 4</strain>
        <tissue evidence="1">Leaf</tissue>
    </source>
</reference>
<gene>
    <name evidence="1" type="ORF">F8388_017789</name>
</gene>
<dbReference type="AlphaFoldDB" id="A0A7J6F3B7"/>
<name>A0A7J6F3B7_CANSA</name>
<accession>A0A7J6F3B7</accession>
<dbReference type="Proteomes" id="UP000525078">
    <property type="component" value="Unassembled WGS sequence"/>
</dbReference>
<organism evidence="1 2">
    <name type="scientific">Cannabis sativa</name>
    <name type="common">Hemp</name>
    <name type="synonym">Marijuana</name>
    <dbReference type="NCBI Taxonomy" id="3483"/>
    <lineage>
        <taxon>Eukaryota</taxon>
        <taxon>Viridiplantae</taxon>
        <taxon>Streptophyta</taxon>
        <taxon>Embryophyta</taxon>
        <taxon>Tracheophyta</taxon>
        <taxon>Spermatophyta</taxon>
        <taxon>Magnoliopsida</taxon>
        <taxon>eudicotyledons</taxon>
        <taxon>Gunneridae</taxon>
        <taxon>Pentapetalae</taxon>
        <taxon>rosids</taxon>
        <taxon>fabids</taxon>
        <taxon>Rosales</taxon>
        <taxon>Cannabaceae</taxon>
        <taxon>Cannabis</taxon>
    </lineage>
</organism>
<proteinExistence type="predicted"/>
<dbReference type="EMBL" id="JAATIP010000160">
    <property type="protein sequence ID" value="KAF4365223.1"/>
    <property type="molecule type" value="Genomic_DNA"/>
</dbReference>
<evidence type="ECO:0000313" key="1">
    <source>
        <dbReference type="EMBL" id="KAF4365223.1"/>
    </source>
</evidence>
<sequence>MRLVAYWSIVQRRLVDSMALHLQLSVHRLVNENLERELLCLVLYDDETIYVRHMFGHSSRIIDHS</sequence>
<protein>
    <submittedName>
        <fullName evidence="1">Uncharacterized protein</fullName>
    </submittedName>
</protein>
<evidence type="ECO:0000313" key="2">
    <source>
        <dbReference type="Proteomes" id="UP000525078"/>
    </source>
</evidence>